<accession>A0AAN6U8P0</accession>
<dbReference type="GeneID" id="87827637"/>
<gene>
    <name evidence="4" type="ORF">N657DRAFT_629219</name>
</gene>
<dbReference type="Proteomes" id="UP001302602">
    <property type="component" value="Unassembled WGS sequence"/>
</dbReference>
<name>A0AAN6U8P0_9PEZI</name>
<comment type="caution">
    <text evidence="4">The sequence shown here is derived from an EMBL/GenBank/DDBJ whole genome shotgun (WGS) entry which is preliminary data.</text>
</comment>
<evidence type="ECO:0000259" key="3">
    <source>
        <dbReference type="PROSITE" id="PS50157"/>
    </source>
</evidence>
<dbReference type="GO" id="GO:0008270">
    <property type="term" value="F:zinc ion binding"/>
    <property type="evidence" value="ECO:0007669"/>
    <property type="project" value="UniProtKB-KW"/>
</dbReference>
<dbReference type="AlphaFoldDB" id="A0AAN6U8P0"/>
<keyword evidence="1" id="KW-0862">Zinc</keyword>
<keyword evidence="1" id="KW-0479">Metal-binding</keyword>
<dbReference type="PROSITE" id="PS00028">
    <property type="entry name" value="ZINC_FINGER_C2H2_1"/>
    <property type="match status" value="1"/>
</dbReference>
<protein>
    <recommendedName>
        <fullName evidence="3">C2H2-type domain-containing protein</fullName>
    </recommendedName>
</protein>
<dbReference type="PROSITE" id="PS50157">
    <property type="entry name" value="ZINC_FINGER_C2H2_2"/>
    <property type="match status" value="1"/>
</dbReference>
<organism evidence="4 5">
    <name type="scientific">Parathielavia appendiculata</name>
    <dbReference type="NCBI Taxonomy" id="2587402"/>
    <lineage>
        <taxon>Eukaryota</taxon>
        <taxon>Fungi</taxon>
        <taxon>Dikarya</taxon>
        <taxon>Ascomycota</taxon>
        <taxon>Pezizomycotina</taxon>
        <taxon>Sordariomycetes</taxon>
        <taxon>Sordariomycetidae</taxon>
        <taxon>Sordariales</taxon>
        <taxon>Chaetomiaceae</taxon>
        <taxon>Parathielavia</taxon>
    </lineage>
</organism>
<evidence type="ECO:0000313" key="5">
    <source>
        <dbReference type="Proteomes" id="UP001302602"/>
    </source>
</evidence>
<dbReference type="InterPro" id="IPR013087">
    <property type="entry name" value="Znf_C2H2_type"/>
</dbReference>
<sequence length="232" mass="26075">MDPSTPEFRPRVCSTDSQQTPMSDAKWRTTCRTCGANFKSRNQLMRHLYKTHPLKPGKLNATSREVPNFSLRPQSAEKLTSPILRATVPRSEQSQIHPFILLPEDQKLVFVARVLFAMFTMCMRQIEEERARQQNEQCRGESQNREQSEDHQKSQNRTRLSPQDFILPPSEDAGSAIPIAEAQSTSQPATGHGHHSRAIAPDQIYQGGVKDDSESEDSDDEDGGVALSEVET</sequence>
<feature type="domain" description="C2H2-type" evidence="3">
    <location>
        <begin position="29"/>
        <end position="52"/>
    </location>
</feature>
<evidence type="ECO:0000256" key="2">
    <source>
        <dbReference type="SAM" id="MobiDB-lite"/>
    </source>
</evidence>
<evidence type="ECO:0000313" key="4">
    <source>
        <dbReference type="EMBL" id="KAK4128035.1"/>
    </source>
</evidence>
<proteinExistence type="predicted"/>
<reference evidence="4" key="1">
    <citation type="journal article" date="2023" name="Mol. Phylogenet. Evol.">
        <title>Genome-scale phylogeny and comparative genomics of the fungal order Sordariales.</title>
        <authorList>
            <person name="Hensen N."/>
            <person name="Bonometti L."/>
            <person name="Westerberg I."/>
            <person name="Brannstrom I.O."/>
            <person name="Guillou S."/>
            <person name="Cros-Aarteil S."/>
            <person name="Calhoun S."/>
            <person name="Haridas S."/>
            <person name="Kuo A."/>
            <person name="Mondo S."/>
            <person name="Pangilinan J."/>
            <person name="Riley R."/>
            <person name="LaButti K."/>
            <person name="Andreopoulos B."/>
            <person name="Lipzen A."/>
            <person name="Chen C."/>
            <person name="Yan M."/>
            <person name="Daum C."/>
            <person name="Ng V."/>
            <person name="Clum A."/>
            <person name="Steindorff A."/>
            <person name="Ohm R.A."/>
            <person name="Martin F."/>
            <person name="Silar P."/>
            <person name="Natvig D.O."/>
            <person name="Lalanne C."/>
            <person name="Gautier V."/>
            <person name="Ament-Velasquez S.L."/>
            <person name="Kruys A."/>
            <person name="Hutchinson M.I."/>
            <person name="Powell A.J."/>
            <person name="Barry K."/>
            <person name="Miller A.N."/>
            <person name="Grigoriev I.V."/>
            <person name="Debuchy R."/>
            <person name="Gladieux P."/>
            <person name="Hiltunen Thoren M."/>
            <person name="Johannesson H."/>
        </authorList>
    </citation>
    <scope>NUCLEOTIDE SEQUENCE</scope>
    <source>
        <strain evidence="4">CBS 731.68</strain>
    </source>
</reference>
<dbReference type="EMBL" id="MU853223">
    <property type="protein sequence ID" value="KAK4128035.1"/>
    <property type="molecule type" value="Genomic_DNA"/>
</dbReference>
<feature type="compositionally biased region" description="Acidic residues" evidence="2">
    <location>
        <begin position="213"/>
        <end position="223"/>
    </location>
</feature>
<evidence type="ECO:0000256" key="1">
    <source>
        <dbReference type="PROSITE-ProRule" id="PRU00042"/>
    </source>
</evidence>
<keyword evidence="5" id="KW-1185">Reference proteome</keyword>
<reference evidence="4" key="2">
    <citation type="submission" date="2023-05" db="EMBL/GenBank/DDBJ databases">
        <authorList>
            <consortium name="Lawrence Berkeley National Laboratory"/>
            <person name="Steindorff A."/>
            <person name="Hensen N."/>
            <person name="Bonometti L."/>
            <person name="Westerberg I."/>
            <person name="Brannstrom I.O."/>
            <person name="Guillou S."/>
            <person name="Cros-Aarteil S."/>
            <person name="Calhoun S."/>
            <person name="Haridas S."/>
            <person name="Kuo A."/>
            <person name="Mondo S."/>
            <person name="Pangilinan J."/>
            <person name="Riley R."/>
            <person name="Labutti K."/>
            <person name="Andreopoulos B."/>
            <person name="Lipzen A."/>
            <person name="Chen C."/>
            <person name="Yanf M."/>
            <person name="Daum C."/>
            <person name="Ng V."/>
            <person name="Clum A."/>
            <person name="Ohm R."/>
            <person name="Martin F."/>
            <person name="Silar P."/>
            <person name="Natvig D."/>
            <person name="Lalanne C."/>
            <person name="Gautier V."/>
            <person name="Ament-Velasquez S.L."/>
            <person name="Kruys A."/>
            <person name="Hutchinson M.I."/>
            <person name="Powell A.J."/>
            <person name="Barry K."/>
            <person name="Miller A.N."/>
            <person name="Grigoriev I.V."/>
            <person name="Debuchy R."/>
            <person name="Gladieux P."/>
            <person name="Thoren M.H."/>
            <person name="Johannesson H."/>
        </authorList>
    </citation>
    <scope>NUCLEOTIDE SEQUENCE</scope>
    <source>
        <strain evidence="4">CBS 731.68</strain>
    </source>
</reference>
<feature type="region of interest" description="Disordered" evidence="2">
    <location>
        <begin position="1"/>
        <end position="21"/>
    </location>
</feature>
<feature type="compositionally biased region" description="Basic and acidic residues" evidence="2">
    <location>
        <begin position="133"/>
        <end position="153"/>
    </location>
</feature>
<keyword evidence="1" id="KW-0863">Zinc-finger</keyword>
<feature type="region of interest" description="Disordered" evidence="2">
    <location>
        <begin position="133"/>
        <end position="232"/>
    </location>
</feature>
<dbReference type="RefSeq" id="XP_062651806.1">
    <property type="nucleotide sequence ID" value="XM_062790868.1"/>
</dbReference>